<dbReference type="PANTHER" id="PTHR10291:SF0">
    <property type="entry name" value="DEHYDRODOLICHYL DIPHOSPHATE SYNTHASE 2"/>
    <property type="match status" value="1"/>
</dbReference>
<comment type="subunit">
    <text evidence="2">Homodimer.</text>
</comment>
<organism evidence="3 4">
    <name type="scientific">Candidatus Nealsonbacteria bacterium CG_4_10_14_0_2_um_filter_38_17</name>
    <dbReference type="NCBI Taxonomy" id="1974680"/>
    <lineage>
        <taxon>Bacteria</taxon>
        <taxon>Candidatus Nealsoniibacteriota</taxon>
    </lineage>
</organism>
<feature type="binding site" evidence="2">
    <location>
        <position position="13"/>
    </location>
    <ligand>
        <name>Mg(2+)</name>
        <dbReference type="ChEBI" id="CHEBI:18420"/>
    </ligand>
</feature>
<dbReference type="InterPro" id="IPR001441">
    <property type="entry name" value="UPP_synth-like"/>
</dbReference>
<evidence type="ECO:0000313" key="4">
    <source>
        <dbReference type="Proteomes" id="UP000230760"/>
    </source>
</evidence>
<dbReference type="InterPro" id="IPR036424">
    <property type="entry name" value="UPP_synth-like_sf"/>
</dbReference>
<comment type="function">
    <text evidence="2">Catalyzes the condensation of isopentenyl diphosphate (IPP) with allylic pyrophosphates generating different type of terpenoids.</text>
</comment>
<dbReference type="FunFam" id="3.40.1180.10:FF:000001">
    <property type="entry name" value="(2E,6E)-farnesyl-diphosphate-specific ditrans,polycis-undecaprenyl-diphosphate synthase"/>
    <property type="match status" value="1"/>
</dbReference>
<dbReference type="HAMAP" id="MF_01139">
    <property type="entry name" value="ISPT"/>
    <property type="match status" value="1"/>
</dbReference>
<dbReference type="Gene3D" id="3.40.1180.10">
    <property type="entry name" value="Decaprenyl diphosphate synthase-like"/>
    <property type="match status" value="1"/>
</dbReference>
<proteinExistence type="inferred from homology"/>
<comment type="similarity">
    <text evidence="2">Belongs to the UPP synthase family.</text>
</comment>
<evidence type="ECO:0000313" key="3">
    <source>
        <dbReference type="EMBL" id="PIZ88816.1"/>
    </source>
</evidence>
<dbReference type="NCBIfam" id="TIGR00055">
    <property type="entry name" value="uppS"/>
    <property type="match status" value="1"/>
</dbReference>
<dbReference type="CDD" id="cd00475">
    <property type="entry name" value="Cis_IPPS"/>
    <property type="match status" value="1"/>
</dbReference>
<name>A0A2M7UXW2_9BACT</name>
<comment type="cofactor">
    <cofactor evidence="2">
        <name>Mg(2+)</name>
        <dbReference type="ChEBI" id="CHEBI:18420"/>
    </cofactor>
    <text evidence="2">Binds 2 magnesium ions per subunit.</text>
</comment>
<sequence>MSKVPHHLGIILDGNRRWANERNLSPFEGYKKGSEVVQKAITWCKERGIKILTLFVFSTENWSRPKEEINYLMKLLKQIFAKKNVDKTHKENIKIRIIGQTDRFGKSFQGAIKNVEELTKNNNGMVLNFALSYGGRAEIVQAIKNIIKNKIPPEKINEEVIKDNLWTSDVDLVIRTGKEQRISNFLIWQTAYSELYFPQKYWPDFTEQDLDEAIAEYNQRQRRFGK</sequence>
<feature type="binding site" evidence="2">
    <location>
        <position position="62"/>
    </location>
    <ligand>
        <name>substrate</name>
    </ligand>
</feature>
<evidence type="ECO:0000256" key="1">
    <source>
        <dbReference type="ARBA" id="ARBA00022679"/>
    </source>
</evidence>
<feature type="active site" evidence="2">
    <location>
        <position position="13"/>
    </location>
</feature>
<dbReference type="GO" id="GO:0045547">
    <property type="term" value="F:ditrans,polycis-polyprenyl diphosphate synthase [(2E,6E)-farnesyl diphosphate specific] activity"/>
    <property type="evidence" value="ECO:0007669"/>
    <property type="project" value="TreeGrafter"/>
</dbReference>
<keyword evidence="2" id="KW-0479">Metal-binding</keyword>
<accession>A0A2M7UXW2</accession>
<dbReference type="Proteomes" id="UP000230760">
    <property type="component" value="Unassembled WGS sequence"/>
</dbReference>
<dbReference type="AlphaFoldDB" id="A0A2M7UXW2"/>
<comment type="caution">
    <text evidence="3">The sequence shown here is derived from an EMBL/GenBank/DDBJ whole genome shotgun (WGS) entry which is preliminary data.</text>
</comment>
<dbReference type="EMBL" id="PFPB01000046">
    <property type="protein sequence ID" value="PIZ88816.1"/>
    <property type="molecule type" value="Genomic_DNA"/>
</dbReference>
<feature type="binding site" evidence="2">
    <location>
        <position position="194"/>
    </location>
    <ligand>
        <name>Mg(2+)</name>
        <dbReference type="ChEBI" id="CHEBI:18420"/>
    </ligand>
</feature>
<dbReference type="Pfam" id="PF01255">
    <property type="entry name" value="Prenyltransf"/>
    <property type="match status" value="1"/>
</dbReference>
<feature type="active site" description="Proton acceptor" evidence="2">
    <location>
        <position position="61"/>
    </location>
</feature>
<evidence type="ECO:0000256" key="2">
    <source>
        <dbReference type="HAMAP-Rule" id="MF_01139"/>
    </source>
</evidence>
<reference evidence="4" key="1">
    <citation type="submission" date="2017-09" db="EMBL/GenBank/DDBJ databases">
        <title>Depth-based differentiation of microbial function through sediment-hosted aquifers and enrichment of novel symbionts in the deep terrestrial subsurface.</title>
        <authorList>
            <person name="Probst A.J."/>
            <person name="Ladd B."/>
            <person name="Jarett J.K."/>
            <person name="Geller-Mcgrath D.E."/>
            <person name="Sieber C.M.K."/>
            <person name="Emerson J.B."/>
            <person name="Anantharaman K."/>
            <person name="Thomas B.C."/>
            <person name="Malmstrom R."/>
            <person name="Stieglmeier M."/>
            <person name="Klingl A."/>
            <person name="Woyke T."/>
            <person name="Ryan C.M."/>
            <person name="Banfield J.F."/>
        </authorList>
    </citation>
    <scope>NUCLEOTIDE SEQUENCE [LARGE SCALE GENOMIC DNA]</scope>
</reference>
<dbReference type="EC" id="2.5.1.-" evidence="2"/>
<feature type="binding site" evidence="2">
    <location>
        <begin position="14"/>
        <end position="17"/>
    </location>
    <ligand>
        <name>substrate</name>
    </ligand>
</feature>
<dbReference type="PANTHER" id="PTHR10291">
    <property type="entry name" value="DEHYDRODOLICHYL DIPHOSPHATE SYNTHASE FAMILY MEMBER"/>
    <property type="match status" value="1"/>
</dbReference>
<gene>
    <name evidence="3" type="primary">uppS</name>
    <name evidence="3" type="ORF">COX90_02580</name>
</gene>
<feature type="binding site" evidence="2">
    <location>
        <begin position="58"/>
        <end position="60"/>
    </location>
    <ligand>
        <name>substrate</name>
    </ligand>
</feature>
<feature type="binding site" evidence="2">
    <location>
        <begin position="181"/>
        <end position="183"/>
    </location>
    <ligand>
        <name>substrate</name>
    </ligand>
</feature>
<feature type="binding site" evidence="2">
    <location>
        <position position="18"/>
    </location>
    <ligand>
        <name>substrate</name>
    </ligand>
</feature>
<protein>
    <recommendedName>
        <fullName evidence="2">Isoprenyl transferase</fullName>
        <ecNumber evidence="2">2.5.1.-</ecNumber>
    </recommendedName>
</protein>
<comment type="caution">
    <text evidence="2">Lacks conserved residue(s) required for the propagation of feature annotation.</text>
</comment>
<feature type="binding site" evidence="2">
    <location>
        <position position="64"/>
    </location>
    <ligand>
        <name>substrate</name>
    </ligand>
</feature>
<dbReference type="GO" id="GO:0016094">
    <property type="term" value="P:polyprenol biosynthetic process"/>
    <property type="evidence" value="ECO:0007669"/>
    <property type="project" value="TreeGrafter"/>
</dbReference>
<dbReference type="GO" id="GO:0000287">
    <property type="term" value="F:magnesium ion binding"/>
    <property type="evidence" value="ECO:0007669"/>
    <property type="project" value="UniProtKB-UniRule"/>
</dbReference>
<feature type="binding site" evidence="2">
    <location>
        <position position="175"/>
    </location>
    <ligand>
        <name>substrate</name>
    </ligand>
</feature>
<dbReference type="SUPFAM" id="SSF64005">
    <property type="entry name" value="Undecaprenyl diphosphate synthase"/>
    <property type="match status" value="1"/>
</dbReference>
<keyword evidence="1 2" id="KW-0808">Transferase</keyword>
<keyword evidence="2" id="KW-0460">Magnesium</keyword>